<dbReference type="GO" id="GO:0004650">
    <property type="term" value="F:polygalacturonase activity"/>
    <property type="evidence" value="ECO:0007669"/>
    <property type="project" value="InterPro"/>
</dbReference>
<comment type="caution">
    <text evidence="5">The sequence shown here is derived from an EMBL/GenBank/DDBJ whole genome shotgun (WGS) entry which is preliminary data.</text>
</comment>
<dbReference type="InterPro" id="IPR011050">
    <property type="entry name" value="Pectin_lyase_fold/virulence"/>
</dbReference>
<dbReference type="EMBL" id="DVGK01000026">
    <property type="protein sequence ID" value="HIR12611.1"/>
    <property type="molecule type" value="Genomic_DNA"/>
</dbReference>
<keyword evidence="3 4" id="KW-0326">Glycosidase</keyword>
<dbReference type="SUPFAM" id="SSF51126">
    <property type="entry name" value="Pectin lyase-like"/>
    <property type="match status" value="1"/>
</dbReference>
<evidence type="ECO:0000256" key="3">
    <source>
        <dbReference type="ARBA" id="ARBA00023295"/>
    </source>
</evidence>
<sequence length="454" mass="51596">MGTYYNVKEFGALGNGRENDQQAIQRAIDLCHERGGGTVLLEGGVYRSGTLYLKSNVYLEVDVSARLEAWGDIECYGEDTHYNRYRNEPELDRCWIYAQDAENIGITGYGELNGRAELFPCEGSIYRPMMIRFLRCRRIHISNIRLMNSPSWTTAFLDSEYIWIHGVQIENEKRYNGDGLDFDGSRHLYILDCRIQGTDDNLCLQAGNPAYPVEDVHITNCSFSSVCAGIRIGLKSIGRISGVVISNCTMHNVWREGIKIECTEGGSISDITVSNVTMRNVRRPVFVLLNNRFLPEDLGNSVELTEIPEIGELKGIILRSLIITDDEEMEKTHRRFEDDVMGAPYFGGIRFDAEESHPVENVILQDIIYTGIGGVKKEDIPKEYPRVLDQKKDTRQEVSGNYYPDWSRAAFMDLRNVDNLLLENILLKLIHEDEREKVLLEGCTLLKEAGITIL</sequence>
<reference evidence="5" key="1">
    <citation type="submission" date="2020-10" db="EMBL/GenBank/DDBJ databases">
        <authorList>
            <person name="Gilroy R."/>
        </authorList>
    </citation>
    <scope>NUCLEOTIDE SEQUENCE</scope>
    <source>
        <strain evidence="5">ChiSjej4B22-8148</strain>
    </source>
</reference>
<name>A0A9D1A9U8_9FIRM</name>
<dbReference type="Proteomes" id="UP000886757">
    <property type="component" value="Unassembled WGS sequence"/>
</dbReference>
<dbReference type="GO" id="GO:0005975">
    <property type="term" value="P:carbohydrate metabolic process"/>
    <property type="evidence" value="ECO:0007669"/>
    <property type="project" value="InterPro"/>
</dbReference>
<dbReference type="AlphaFoldDB" id="A0A9D1A9U8"/>
<evidence type="ECO:0000256" key="2">
    <source>
        <dbReference type="ARBA" id="ARBA00022801"/>
    </source>
</evidence>
<dbReference type="PANTHER" id="PTHR31339">
    <property type="entry name" value="PECTIN LYASE-RELATED"/>
    <property type="match status" value="1"/>
</dbReference>
<dbReference type="InterPro" id="IPR012334">
    <property type="entry name" value="Pectin_lyas_fold"/>
</dbReference>
<dbReference type="Pfam" id="PF00295">
    <property type="entry name" value="Glyco_hydro_28"/>
    <property type="match status" value="1"/>
</dbReference>
<accession>A0A9D1A9U8</accession>
<dbReference type="InterPro" id="IPR000743">
    <property type="entry name" value="Glyco_hydro_28"/>
</dbReference>
<protein>
    <submittedName>
        <fullName evidence="5">Right-handed parallel beta-helix repeat-containing protein</fullName>
    </submittedName>
</protein>
<dbReference type="InterPro" id="IPR051801">
    <property type="entry name" value="GH28_Enzymes"/>
</dbReference>
<evidence type="ECO:0000313" key="5">
    <source>
        <dbReference type="EMBL" id="HIR12611.1"/>
    </source>
</evidence>
<dbReference type="SMART" id="SM00710">
    <property type="entry name" value="PbH1"/>
    <property type="match status" value="5"/>
</dbReference>
<dbReference type="PANTHER" id="PTHR31339:SF9">
    <property type="entry name" value="PLASMIN AND FIBRONECTIN-BINDING PROTEIN A"/>
    <property type="match status" value="1"/>
</dbReference>
<proteinExistence type="inferred from homology"/>
<evidence type="ECO:0000256" key="1">
    <source>
        <dbReference type="ARBA" id="ARBA00008834"/>
    </source>
</evidence>
<evidence type="ECO:0000313" key="6">
    <source>
        <dbReference type="Proteomes" id="UP000886757"/>
    </source>
</evidence>
<comment type="similarity">
    <text evidence="1 4">Belongs to the glycosyl hydrolase 28 family.</text>
</comment>
<dbReference type="InterPro" id="IPR006626">
    <property type="entry name" value="PbH1"/>
</dbReference>
<evidence type="ECO:0000256" key="4">
    <source>
        <dbReference type="RuleBase" id="RU361169"/>
    </source>
</evidence>
<keyword evidence="2 4" id="KW-0378">Hydrolase</keyword>
<organism evidence="5 6">
    <name type="scientific">Candidatus Choladousia intestinavium</name>
    <dbReference type="NCBI Taxonomy" id="2840727"/>
    <lineage>
        <taxon>Bacteria</taxon>
        <taxon>Bacillati</taxon>
        <taxon>Bacillota</taxon>
        <taxon>Clostridia</taxon>
        <taxon>Lachnospirales</taxon>
        <taxon>Lachnospiraceae</taxon>
        <taxon>Lachnospiraceae incertae sedis</taxon>
        <taxon>Candidatus Choladousia</taxon>
    </lineage>
</organism>
<reference evidence="5" key="2">
    <citation type="journal article" date="2021" name="PeerJ">
        <title>Extensive microbial diversity within the chicken gut microbiome revealed by metagenomics and culture.</title>
        <authorList>
            <person name="Gilroy R."/>
            <person name="Ravi A."/>
            <person name="Getino M."/>
            <person name="Pursley I."/>
            <person name="Horton D.L."/>
            <person name="Alikhan N.F."/>
            <person name="Baker D."/>
            <person name="Gharbi K."/>
            <person name="Hall N."/>
            <person name="Watson M."/>
            <person name="Adriaenssens E.M."/>
            <person name="Foster-Nyarko E."/>
            <person name="Jarju S."/>
            <person name="Secka A."/>
            <person name="Antonio M."/>
            <person name="Oren A."/>
            <person name="Chaudhuri R.R."/>
            <person name="La Ragione R."/>
            <person name="Hildebrand F."/>
            <person name="Pallen M.J."/>
        </authorList>
    </citation>
    <scope>NUCLEOTIDE SEQUENCE</scope>
    <source>
        <strain evidence="5">ChiSjej4B22-8148</strain>
    </source>
</reference>
<gene>
    <name evidence="5" type="ORF">IAB31_01655</name>
</gene>
<dbReference type="Gene3D" id="2.160.20.10">
    <property type="entry name" value="Single-stranded right-handed beta-helix, Pectin lyase-like"/>
    <property type="match status" value="1"/>
</dbReference>